<dbReference type="GO" id="GO:0030527">
    <property type="term" value="F:structural constituent of chromatin"/>
    <property type="evidence" value="ECO:0007669"/>
    <property type="project" value="InterPro"/>
</dbReference>
<sequence>MNKSQLTEAISEQADITKKQAHDALNTITQEIANALAGGDEVALIGFGTFKITERGARTGRNPSTGETIHIAASKSPSFKAGKALKEALNPSV</sequence>
<evidence type="ECO:0000313" key="6">
    <source>
        <dbReference type="EMBL" id="GAM66075.1"/>
    </source>
</evidence>
<gene>
    <name evidence="6" type="ORF">JCM19232_1587</name>
</gene>
<dbReference type="InterPro" id="IPR020816">
    <property type="entry name" value="Histone-like_DNA-bd_CS"/>
</dbReference>
<organism evidence="6 7">
    <name type="scientific">Vibrio ishigakensis</name>
    <dbReference type="NCBI Taxonomy" id="1481914"/>
    <lineage>
        <taxon>Bacteria</taxon>
        <taxon>Pseudomonadati</taxon>
        <taxon>Pseudomonadota</taxon>
        <taxon>Gammaproteobacteria</taxon>
        <taxon>Vibrionales</taxon>
        <taxon>Vibrionaceae</taxon>
        <taxon>Vibrio</taxon>
    </lineage>
</organism>
<dbReference type="InterPro" id="IPR010992">
    <property type="entry name" value="IHF-like_DNA-bd_dom_sf"/>
</dbReference>
<dbReference type="Pfam" id="PF00216">
    <property type="entry name" value="Bac_DNA_binding"/>
    <property type="match status" value="1"/>
</dbReference>
<dbReference type="EMBL" id="BBSA01000034">
    <property type="protein sequence ID" value="GAM66075.1"/>
    <property type="molecule type" value="Genomic_DNA"/>
</dbReference>
<dbReference type="PANTHER" id="PTHR33175:SF3">
    <property type="entry name" value="DNA-BINDING PROTEIN HU-BETA"/>
    <property type="match status" value="1"/>
</dbReference>
<dbReference type="GO" id="GO:0006351">
    <property type="term" value="P:DNA-templated transcription"/>
    <property type="evidence" value="ECO:0007669"/>
    <property type="project" value="UniProtKB-ARBA"/>
</dbReference>
<evidence type="ECO:0000256" key="5">
    <source>
        <dbReference type="RuleBase" id="RU003939"/>
    </source>
</evidence>
<evidence type="ECO:0000313" key="7">
    <source>
        <dbReference type="Proteomes" id="UP000031670"/>
    </source>
</evidence>
<comment type="function">
    <text evidence="1">Histone-like DNA-binding protein which is capable of wrapping DNA to stabilize it, and thus to prevent its denaturation under extreme environmental conditions.</text>
</comment>
<reference evidence="6 7" key="2">
    <citation type="submission" date="2015-01" db="EMBL/GenBank/DDBJ databases">
        <authorList>
            <consortium name="NBRP consortium"/>
            <person name="Sawabe T."/>
            <person name="Meirelles P."/>
            <person name="Feng G."/>
            <person name="Sayaka M."/>
            <person name="Hattori M."/>
            <person name="Ohkuma M."/>
        </authorList>
    </citation>
    <scope>NUCLEOTIDE SEQUENCE [LARGE SCALE GENOMIC DNA]</scope>
    <source>
        <strain evidence="6 7">JCM19232</strain>
    </source>
</reference>
<dbReference type="Proteomes" id="UP000031670">
    <property type="component" value="Unassembled WGS sequence"/>
</dbReference>
<dbReference type="GO" id="GO:1990103">
    <property type="term" value="C:DnaA-HU complex"/>
    <property type="evidence" value="ECO:0007669"/>
    <property type="project" value="UniProtKB-ARBA"/>
</dbReference>
<dbReference type="GO" id="GO:0005829">
    <property type="term" value="C:cytosol"/>
    <property type="evidence" value="ECO:0007669"/>
    <property type="project" value="TreeGrafter"/>
</dbReference>
<protein>
    <submittedName>
        <fullName evidence="6">DNA-binding protein HU-beta</fullName>
    </submittedName>
</protein>
<dbReference type="PROSITE" id="PS00045">
    <property type="entry name" value="HISTONE_LIKE"/>
    <property type="match status" value="1"/>
</dbReference>
<dbReference type="GO" id="GO:0003677">
    <property type="term" value="F:DNA binding"/>
    <property type="evidence" value="ECO:0007669"/>
    <property type="project" value="UniProtKB-KW"/>
</dbReference>
<dbReference type="PANTHER" id="PTHR33175">
    <property type="entry name" value="DNA-BINDING PROTEIN HU"/>
    <property type="match status" value="1"/>
</dbReference>
<name>A0A0B8PGF8_9VIBR</name>
<dbReference type="CDD" id="cd13831">
    <property type="entry name" value="HU"/>
    <property type="match status" value="1"/>
</dbReference>
<dbReference type="AlphaFoldDB" id="A0A0B8PGF8"/>
<dbReference type="SUPFAM" id="SSF47729">
    <property type="entry name" value="IHF-like DNA-binding proteins"/>
    <property type="match status" value="1"/>
</dbReference>
<evidence type="ECO:0000256" key="2">
    <source>
        <dbReference type="ARBA" id="ARBA00010529"/>
    </source>
</evidence>
<evidence type="ECO:0000256" key="4">
    <source>
        <dbReference type="ARBA" id="ARBA00023125"/>
    </source>
</evidence>
<evidence type="ECO:0000256" key="3">
    <source>
        <dbReference type="ARBA" id="ARBA00023067"/>
    </source>
</evidence>
<keyword evidence="3" id="KW-0226">DNA condensation</keyword>
<dbReference type="PRINTS" id="PR01727">
    <property type="entry name" value="DNABINDINGHU"/>
</dbReference>
<dbReference type="SMART" id="SM00411">
    <property type="entry name" value="BHL"/>
    <property type="match status" value="1"/>
</dbReference>
<dbReference type="Gene3D" id="4.10.520.10">
    <property type="entry name" value="IHF-like DNA-binding proteins"/>
    <property type="match status" value="1"/>
</dbReference>
<dbReference type="GO" id="GO:1990178">
    <property type="term" value="C:HU-DNA complex"/>
    <property type="evidence" value="ECO:0007669"/>
    <property type="project" value="UniProtKB-ARBA"/>
</dbReference>
<dbReference type="GO" id="GO:0030261">
    <property type="term" value="P:chromosome condensation"/>
    <property type="evidence" value="ECO:0007669"/>
    <property type="project" value="UniProtKB-KW"/>
</dbReference>
<comment type="caution">
    <text evidence="6">The sequence shown here is derived from an EMBL/GenBank/DDBJ whole genome shotgun (WGS) entry which is preliminary data.</text>
</comment>
<evidence type="ECO:0000256" key="1">
    <source>
        <dbReference type="ARBA" id="ARBA00003819"/>
    </source>
</evidence>
<keyword evidence="4 6" id="KW-0238">DNA-binding</keyword>
<dbReference type="GO" id="GO:0006270">
    <property type="term" value="P:DNA replication initiation"/>
    <property type="evidence" value="ECO:0007669"/>
    <property type="project" value="UniProtKB-ARBA"/>
</dbReference>
<dbReference type="GO" id="GO:0042802">
    <property type="term" value="F:identical protein binding"/>
    <property type="evidence" value="ECO:0007669"/>
    <property type="project" value="UniProtKB-ARBA"/>
</dbReference>
<proteinExistence type="inferred from homology"/>
<reference evidence="6 7" key="1">
    <citation type="submission" date="2015-01" db="EMBL/GenBank/DDBJ databases">
        <title>Vibrio sp. C5 JCM 19232 whole genome shotgun sequence.</title>
        <authorList>
            <person name="Sawabe T."/>
            <person name="Meirelles P."/>
            <person name="Feng G."/>
            <person name="Sayaka M."/>
            <person name="Hattori M."/>
            <person name="Ohkuma M."/>
        </authorList>
    </citation>
    <scope>NUCLEOTIDE SEQUENCE [LARGE SCALE GENOMIC DNA]</scope>
    <source>
        <strain evidence="6 7">JCM19232</strain>
    </source>
</reference>
<accession>A0A0B8PGF8</accession>
<dbReference type="FunFam" id="4.10.520.10:FF:000001">
    <property type="entry name" value="DNA-binding protein HU"/>
    <property type="match status" value="1"/>
</dbReference>
<dbReference type="InterPro" id="IPR000119">
    <property type="entry name" value="Hist_DNA-bd"/>
</dbReference>
<comment type="similarity">
    <text evidence="2 5">Belongs to the bacterial histone-like protein family.</text>
</comment>